<keyword evidence="1" id="KW-1133">Transmembrane helix</keyword>
<comment type="caution">
    <text evidence="2">The sequence shown here is derived from an EMBL/GenBank/DDBJ whole genome shotgun (WGS) entry which is preliminary data.</text>
</comment>
<keyword evidence="3" id="KW-1185">Reference proteome</keyword>
<feature type="transmembrane region" description="Helical" evidence="1">
    <location>
        <begin position="12"/>
        <end position="30"/>
    </location>
</feature>
<sequence>MFIGSGKVLGMPVPVIILVIFLVVFGFILARTTFDRSIYMIGGNVTSGRPQSQEYQYKALHYKLGYRGLGNYHTGCAYAFGRSYRYFNPD</sequence>
<accession>A0A4Y7RBU2</accession>
<name>A0A4Y7RBU2_9FIRM</name>
<evidence type="ECO:0000313" key="2">
    <source>
        <dbReference type="EMBL" id="TEB06183.1"/>
    </source>
</evidence>
<dbReference type="AlphaFoldDB" id="A0A4Y7RBU2"/>
<keyword evidence="1" id="KW-0472">Membrane</keyword>
<protein>
    <submittedName>
        <fullName evidence="2">L-arabinose transporter permease protein</fullName>
    </submittedName>
</protein>
<evidence type="ECO:0000313" key="3">
    <source>
        <dbReference type="Proteomes" id="UP000298324"/>
    </source>
</evidence>
<organism evidence="2 3">
    <name type="scientific">Pelotomaculum schinkii</name>
    <dbReference type="NCBI Taxonomy" id="78350"/>
    <lineage>
        <taxon>Bacteria</taxon>
        <taxon>Bacillati</taxon>
        <taxon>Bacillota</taxon>
        <taxon>Clostridia</taxon>
        <taxon>Eubacteriales</taxon>
        <taxon>Desulfotomaculaceae</taxon>
        <taxon>Pelotomaculum</taxon>
    </lineage>
</organism>
<keyword evidence="1" id="KW-0812">Transmembrane</keyword>
<proteinExistence type="predicted"/>
<dbReference type="Proteomes" id="UP000298324">
    <property type="component" value="Unassembled WGS sequence"/>
</dbReference>
<evidence type="ECO:0000256" key="1">
    <source>
        <dbReference type="SAM" id="Phobius"/>
    </source>
</evidence>
<reference evidence="2 3" key="1">
    <citation type="journal article" date="2018" name="Environ. Microbiol.">
        <title>Novel energy conservation strategies and behaviour of Pelotomaculum schinkii driving syntrophic propionate catabolism.</title>
        <authorList>
            <person name="Hidalgo-Ahumada C.A.P."/>
            <person name="Nobu M.K."/>
            <person name="Narihiro T."/>
            <person name="Tamaki H."/>
            <person name="Liu W.T."/>
            <person name="Kamagata Y."/>
            <person name="Stams A.J.M."/>
            <person name="Imachi H."/>
            <person name="Sousa D.Z."/>
        </authorList>
    </citation>
    <scope>NUCLEOTIDE SEQUENCE [LARGE SCALE GENOMIC DNA]</scope>
    <source>
        <strain evidence="2 3">HH</strain>
    </source>
</reference>
<gene>
    <name evidence="2" type="ORF">Psch_03227</name>
</gene>
<dbReference type="EMBL" id="QFGA01000002">
    <property type="protein sequence ID" value="TEB06183.1"/>
    <property type="molecule type" value="Genomic_DNA"/>
</dbReference>